<dbReference type="AlphaFoldDB" id="A0A2J6SVT4"/>
<name>A0A2J6SVT4_9HELO</name>
<evidence type="ECO:0000256" key="1">
    <source>
        <dbReference type="SAM" id="MobiDB-lite"/>
    </source>
</evidence>
<dbReference type="EMBL" id="KZ613856">
    <property type="protein sequence ID" value="PMD54867.1"/>
    <property type="molecule type" value="Genomic_DNA"/>
</dbReference>
<keyword evidence="3" id="KW-1185">Reference proteome</keyword>
<proteinExistence type="predicted"/>
<protein>
    <submittedName>
        <fullName evidence="2">Uncharacterized protein</fullName>
    </submittedName>
</protein>
<evidence type="ECO:0000313" key="2">
    <source>
        <dbReference type="EMBL" id="PMD54867.1"/>
    </source>
</evidence>
<dbReference type="Proteomes" id="UP000235371">
    <property type="component" value="Unassembled WGS sequence"/>
</dbReference>
<sequence length="54" mass="5801">MKGASRIPTPLPAAHTPKQRTRGKTPIQINDTPVQITSPPIALSMITPSKKAKK</sequence>
<dbReference type="InParanoid" id="A0A2J6SVT4"/>
<organism evidence="2 3">
    <name type="scientific">Hyaloscypha bicolor E</name>
    <dbReference type="NCBI Taxonomy" id="1095630"/>
    <lineage>
        <taxon>Eukaryota</taxon>
        <taxon>Fungi</taxon>
        <taxon>Dikarya</taxon>
        <taxon>Ascomycota</taxon>
        <taxon>Pezizomycotina</taxon>
        <taxon>Leotiomycetes</taxon>
        <taxon>Helotiales</taxon>
        <taxon>Hyaloscyphaceae</taxon>
        <taxon>Hyaloscypha</taxon>
        <taxon>Hyaloscypha bicolor</taxon>
    </lineage>
</organism>
<feature type="compositionally biased region" description="Polar residues" evidence="1">
    <location>
        <begin position="27"/>
        <end position="38"/>
    </location>
</feature>
<dbReference type="GeneID" id="36589178"/>
<reference evidence="2 3" key="1">
    <citation type="submission" date="2016-04" db="EMBL/GenBank/DDBJ databases">
        <title>A degradative enzymes factory behind the ericoid mycorrhizal symbiosis.</title>
        <authorList>
            <consortium name="DOE Joint Genome Institute"/>
            <person name="Martino E."/>
            <person name="Morin E."/>
            <person name="Grelet G."/>
            <person name="Kuo A."/>
            <person name="Kohler A."/>
            <person name="Daghino S."/>
            <person name="Barry K."/>
            <person name="Choi C."/>
            <person name="Cichocki N."/>
            <person name="Clum A."/>
            <person name="Copeland A."/>
            <person name="Hainaut M."/>
            <person name="Haridas S."/>
            <person name="Labutti K."/>
            <person name="Lindquist E."/>
            <person name="Lipzen A."/>
            <person name="Khouja H.-R."/>
            <person name="Murat C."/>
            <person name="Ohm R."/>
            <person name="Olson A."/>
            <person name="Spatafora J."/>
            <person name="Veneault-Fourrey C."/>
            <person name="Henrissat B."/>
            <person name="Grigoriev I."/>
            <person name="Martin F."/>
            <person name="Perotto S."/>
        </authorList>
    </citation>
    <scope>NUCLEOTIDE SEQUENCE [LARGE SCALE GENOMIC DNA]</scope>
    <source>
        <strain evidence="2 3">E</strain>
    </source>
</reference>
<dbReference type="RefSeq" id="XP_024731771.1">
    <property type="nucleotide sequence ID" value="XM_024881101.1"/>
</dbReference>
<accession>A0A2J6SVT4</accession>
<gene>
    <name evidence="2" type="ORF">K444DRAFT_617329</name>
</gene>
<feature type="region of interest" description="Disordered" evidence="1">
    <location>
        <begin position="1"/>
        <end position="38"/>
    </location>
</feature>
<evidence type="ECO:0000313" key="3">
    <source>
        <dbReference type="Proteomes" id="UP000235371"/>
    </source>
</evidence>